<evidence type="ECO:0000256" key="2">
    <source>
        <dbReference type="ARBA" id="ARBA00023186"/>
    </source>
</evidence>
<protein>
    <recommendedName>
        <fullName evidence="5">DEK-C domain-containing protein</fullName>
    </recommendedName>
</protein>
<dbReference type="GO" id="GO:0005634">
    <property type="term" value="C:nucleus"/>
    <property type="evidence" value="ECO:0007669"/>
    <property type="project" value="UniProtKB-SubCell"/>
</dbReference>
<feature type="region of interest" description="Disordered" evidence="4">
    <location>
        <begin position="105"/>
        <end position="126"/>
    </location>
</feature>
<sequence>MSSEGQVGEKASGIDVEVRAAMLFRVPYFREKADTLTFEGVRRVLEKDLGLEIYALDVHKRFVKQCLQECLEADNDDQVTTNSADAGKKAASLIEGKEELAKELKPKKEAKEAINGDGETMEDSPVFGLMTGHEKAKREIKETQDTENTVVPSEAMIKKAISKRASYFRVNSENVTMAGVRRLLEEDLKLEKYTLDPFKKFINEQVTEVLTSREISKSATRDKKADPKKSSKAPTKSSKVTESDSDDLEEDVKARKKTAPEGKTQSPAGLKKRKRAEEDTNELRRKQSEASKTRSEESSDAEDGGDISEDGESRSAKKPANKEVVKPSFGKRVEHLKSVIKSCGMSVSPSVYRKVKQAPENAREASLIKELQEILSKEGLSTDPSEKEIKEVRKRKERTKELEGIDLSNIVSTSRRRSATSFSPPPKPIISVESDAESGDSDNDDDNEDEEEEEEEVDEEQDNEEDGDDDSQSEEDAEDSDDTD</sequence>
<dbReference type="PANTHER" id="PTHR15410:SF2">
    <property type="entry name" value="HIRA-INTERACTING PROTEIN 3"/>
    <property type="match status" value="1"/>
</dbReference>
<gene>
    <name evidence="6" type="ORF">Nepgr_002095</name>
</gene>
<proteinExistence type="predicted"/>
<feature type="region of interest" description="Disordered" evidence="4">
    <location>
        <begin position="214"/>
        <end position="331"/>
    </location>
</feature>
<dbReference type="AlphaFoldDB" id="A0AAD3P696"/>
<reference evidence="6" key="1">
    <citation type="submission" date="2023-05" db="EMBL/GenBank/DDBJ databases">
        <title>Nepenthes gracilis genome sequencing.</title>
        <authorList>
            <person name="Fukushima K."/>
        </authorList>
    </citation>
    <scope>NUCLEOTIDE SEQUENCE</scope>
    <source>
        <strain evidence="6">SING2019-196</strain>
    </source>
</reference>
<dbReference type="SMART" id="SM01082">
    <property type="entry name" value="CHZ"/>
    <property type="match status" value="1"/>
</dbReference>
<feature type="domain" description="DEK-C" evidence="5">
    <location>
        <begin position="151"/>
        <end position="211"/>
    </location>
</feature>
<feature type="compositionally biased region" description="Basic and acidic residues" evidence="4">
    <location>
        <begin position="214"/>
        <end position="229"/>
    </location>
</feature>
<feature type="region of interest" description="Disordered" evidence="4">
    <location>
        <begin position="377"/>
        <end position="484"/>
    </location>
</feature>
<dbReference type="InterPro" id="IPR014876">
    <property type="entry name" value="DEK_C"/>
</dbReference>
<evidence type="ECO:0000259" key="5">
    <source>
        <dbReference type="PROSITE" id="PS51998"/>
    </source>
</evidence>
<keyword evidence="7" id="KW-1185">Reference proteome</keyword>
<dbReference type="Proteomes" id="UP001279734">
    <property type="component" value="Unassembled WGS sequence"/>
</dbReference>
<evidence type="ECO:0000313" key="7">
    <source>
        <dbReference type="Proteomes" id="UP001279734"/>
    </source>
</evidence>
<name>A0AAD3P696_NEPGR</name>
<evidence type="ECO:0000313" key="6">
    <source>
        <dbReference type="EMBL" id="GMH00256.1"/>
    </source>
</evidence>
<comment type="caution">
    <text evidence="6">The sequence shown here is derived from an EMBL/GenBank/DDBJ whole genome shotgun (WGS) entry which is preliminary data.</text>
</comment>
<feature type="compositionally biased region" description="Basic and acidic residues" evidence="4">
    <location>
        <begin position="105"/>
        <end position="114"/>
    </location>
</feature>
<dbReference type="InterPro" id="IPR037647">
    <property type="entry name" value="HIRIP3"/>
</dbReference>
<keyword evidence="3" id="KW-0539">Nucleus</keyword>
<accession>A0AAD3P696</accession>
<feature type="compositionally biased region" description="Acidic residues" evidence="4">
    <location>
        <begin position="298"/>
        <end position="310"/>
    </location>
</feature>
<dbReference type="PROSITE" id="PS51998">
    <property type="entry name" value="DEK_C"/>
    <property type="match status" value="1"/>
</dbReference>
<organism evidence="6 7">
    <name type="scientific">Nepenthes gracilis</name>
    <name type="common">Slender pitcher plant</name>
    <dbReference type="NCBI Taxonomy" id="150966"/>
    <lineage>
        <taxon>Eukaryota</taxon>
        <taxon>Viridiplantae</taxon>
        <taxon>Streptophyta</taxon>
        <taxon>Embryophyta</taxon>
        <taxon>Tracheophyta</taxon>
        <taxon>Spermatophyta</taxon>
        <taxon>Magnoliopsida</taxon>
        <taxon>eudicotyledons</taxon>
        <taxon>Gunneridae</taxon>
        <taxon>Pentapetalae</taxon>
        <taxon>Caryophyllales</taxon>
        <taxon>Nepenthaceae</taxon>
        <taxon>Nepenthes</taxon>
    </lineage>
</organism>
<evidence type="ECO:0000256" key="4">
    <source>
        <dbReference type="SAM" id="MobiDB-lite"/>
    </source>
</evidence>
<keyword evidence="2" id="KW-0143">Chaperone</keyword>
<feature type="compositionally biased region" description="Basic and acidic residues" evidence="4">
    <location>
        <begin position="311"/>
        <end position="331"/>
    </location>
</feature>
<comment type="subcellular location">
    <subcellularLocation>
        <location evidence="1">Nucleus</location>
    </subcellularLocation>
</comment>
<dbReference type="EMBL" id="BSYO01000002">
    <property type="protein sequence ID" value="GMH00256.1"/>
    <property type="molecule type" value="Genomic_DNA"/>
</dbReference>
<evidence type="ECO:0000256" key="1">
    <source>
        <dbReference type="ARBA" id="ARBA00004123"/>
    </source>
</evidence>
<evidence type="ECO:0000256" key="3">
    <source>
        <dbReference type="ARBA" id="ARBA00023242"/>
    </source>
</evidence>
<dbReference type="Pfam" id="PF09649">
    <property type="entry name" value="CHZ"/>
    <property type="match status" value="1"/>
</dbReference>
<feature type="compositionally biased region" description="Basic and acidic residues" evidence="4">
    <location>
        <begin position="275"/>
        <end position="297"/>
    </location>
</feature>
<dbReference type="InterPro" id="IPR019098">
    <property type="entry name" value="Histone_chaperone_domain_CHZ"/>
</dbReference>
<feature type="compositionally biased region" description="Acidic residues" evidence="4">
    <location>
        <begin position="434"/>
        <end position="484"/>
    </location>
</feature>
<dbReference type="PANTHER" id="PTHR15410">
    <property type="entry name" value="HIRA-INTERACTING PROTEIN 3"/>
    <property type="match status" value="1"/>
</dbReference>